<comment type="caution">
    <text evidence="1">The sequence shown here is derived from an EMBL/GenBank/DDBJ whole genome shotgun (WGS) entry which is preliminary data.</text>
</comment>
<keyword evidence="2" id="KW-1185">Reference proteome</keyword>
<proteinExistence type="predicted"/>
<reference evidence="1 2" key="1">
    <citation type="submission" date="2024-01" db="EMBL/GenBank/DDBJ databases">
        <title>The complete chloroplast genome sequence of Lithospermum erythrorhizon: insights into the phylogenetic relationship among Boraginaceae species and the maternal lineages of purple gromwells.</title>
        <authorList>
            <person name="Okada T."/>
            <person name="Watanabe K."/>
        </authorList>
    </citation>
    <scope>NUCLEOTIDE SEQUENCE [LARGE SCALE GENOMIC DNA]</scope>
</reference>
<organism evidence="1 2">
    <name type="scientific">Lithospermum erythrorhizon</name>
    <name type="common">Purple gromwell</name>
    <name type="synonym">Lithospermum officinale var. erythrorhizon</name>
    <dbReference type="NCBI Taxonomy" id="34254"/>
    <lineage>
        <taxon>Eukaryota</taxon>
        <taxon>Viridiplantae</taxon>
        <taxon>Streptophyta</taxon>
        <taxon>Embryophyta</taxon>
        <taxon>Tracheophyta</taxon>
        <taxon>Spermatophyta</taxon>
        <taxon>Magnoliopsida</taxon>
        <taxon>eudicotyledons</taxon>
        <taxon>Gunneridae</taxon>
        <taxon>Pentapetalae</taxon>
        <taxon>asterids</taxon>
        <taxon>lamiids</taxon>
        <taxon>Boraginales</taxon>
        <taxon>Boraginaceae</taxon>
        <taxon>Boraginoideae</taxon>
        <taxon>Lithospermeae</taxon>
        <taxon>Lithospermum</taxon>
    </lineage>
</organism>
<sequence length="108" mass="11605">MHRAHHLRLRCYCHRHGPENPGRPWERALLGFVVHGGSRGGGGGGSGGGGGGDVIICGVTASYSKATSIDGTFAPAWVGHENAYAAQKGEVSTTHNYHYLRVYSFIRW</sequence>
<dbReference type="Proteomes" id="UP001454036">
    <property type="component" value="Unassembled WGS sequence"/>
</dbReference>
<evidence type="ECO:0000313" key="2">
    <source>
        <dbReference type="Proteomes" id="UP001454036"/>
    </source>
</evidence>
<accession>A0AAV3RKM8</accession>
<gene>
    <name evidence="1" type="ORF">LIER_43985</name>
</gene>
<evidence type="ECO:0000313" key="1">
    <source>
        <dbReference type="EMBL" id="GAA0174837.1"/>
    </source>
</evidence>
<protein>
    <submittedName>
        <fullName evidence="1">Uncharacterized protein</fullName>
    </submittedName>
</protein>
<name>A0AAV3RKM8_LITER</name>
<dbReference type="AlphaFoldDB" id="A0AAV3RKM8"/>
<dbReference type="EMBL" id="BAABME010042864">
    <property type="protein sequence ID" value="GAA0174837.1"/>
    <property type="molecule type" value="Genomic_DNA"/>
</dbReference>